<reference evidence="1 2" key="2">
    <citation type="submission" date="2018-11" db="EMBL/GenBank/DDBJ databases">
        <authorList>
            <consortium name="Pathogen Informatics"/>
        </authorList>
    </citation>
    <scope>NUCLEOTIDE SEQUENCE [LARGE SCALE GENOMIC DNA]</scope>
</reference>
<gene>
    <name evidence="1" type="ORF">OFLC_LOCUS6770</name>
</gene>
<proteinExistence type="predicted"/>
<accession>A0A183HH07</accession>
<sequence>MGVFVVSKGYVNSSHDVIFFGVRLDSLTVYRAFFLKATCSERRKSPINAMSIKNNALPNSQGDHYGCADEIIPESLQGESTAELMADLSLREKEKNLSATYLNERQSILEVTMKLQEYVYIENFIPSLTQNGIKFWSYYI</sequence>
<dbReference type="STRING" id="387005.A0A183HH07"/>
<evidence type="ECO:0000313" key="2">
    <source>
        <dbReference type="Proteomes" id="UP000267606"/>
    </source>
</evidence>
<dbReference type="WBParaSite" id="OFLC_0000676801-mRNA-1">
    <property type="protein sequence ID" value="OFLC_0000676801-mRNA-1"/>
    <property type="gene ID" value="OFLC_0000676801"/>
</dbReference>
<keyword evidence="2" id="KW-1185">Reference proteome</keyword>
<name>A0A183HH07_9BILA</name>
<evidence type="ECO:0000313" key="3">
    <source>
        <dbReference type="WBParaSite" id="OFLC_0000676801-mRNA-1"/>
    </source>
</evidence>
<organism evidence="3">
    <name type="scientific">Onchocerca flexuosa</name>
    <dbReference type="NCBI Taxonomy" id="387005"/>
    <lineage>
        <taxon>Eukaryota</taxon>
        <taxon>Metazoa</taxon>
        <taxon>Ecdysozoa</taxon>
        <taxon>Nematoda</taxon>
        <taxon>Chromadorea</taxon>
        <taxon>Rhabditida</taxon>
        <taxon>Spirurina</taxon>
        <taxon>Spiruromorpha</taxon>
        <taxon>Filarioidea</taxon>
        <taxon>Onchocercidae</taxon>
        <taxon>Onchocerca</taxon>
    </lineage>
</organism>
<dbReference type="Proteomes" id="UP000267606">
    <property type="component" value="Unassembled WGS sequence"/>
</dbReference>
<reference evidence="3" key="1">
    <citation type="submission" date="2016-06" db="UniProtKB">
        <authorList>
            <consortium name="WormBaseParasite"/>
        </authorList>
    </citation>
    <scope>IDENTIFICATION</scope>
</reference>
<evidence type="ECO:0000313" key="1">
    <source>
        <dbReference type="EMBL" id="VDO47857.1"/>
    </source>
</evidence>
<dbReference type="AlphaFoldDB" id="A0A183HH07"/>
<protein>
    <submittedName>
        <fullName evidence="1 3">Uncharacterized protein</fullName>
    </submittedName>
</protein>
<dbReference type="EMBL" id="UZAJ01006632">
    <property type="protein sequence ID" value="VDO47857.1"/>
    <property type="molecule type" value="Genomic_DNA"/>
</dbReference>